<proteinExistence type="predicted"/>
<gene>
    <name evidence="1" type="ORF">HNP94_000533</name>
</gene>
<reference evidence="1 2" key="1">
    <citation type="submission" date="2020-07" db="EMBL/GenBank/DDBJ databases">
        <title>Genomic Encyclopedia of Type Strains, Phase IV (KMG-V): Genome sequencing to study the core and pangenomes of soil and plant-associated prokaryotes.</title>
        <authorList>
            <person name="Whitman W."/>
        </authorList>
    </citation>
    <scope>NUCLEOTIDE SEQUENCE [LARGE SCALE GENOMIC DNA]</scope>
    <source>
        <strain evidence="1 2">C13</strain>
    </source>
</reference>
<dbReference type="RefSeq" id="WP_181504904.1">
    <property type="nucleotide sequence ID" value="NZ_JACDUO010000001.1"/>
</dbReference>
<dbReference type="Proteomes" id="UP000567099">
    <property type="component" value="Unassembled WGS sequence"/>
</dbReference>
<comment type="caution">
    <text evidence="1">The sequence shown here is derived from an EMBL/GenBank/DDBJ whole genome shotgun (WGS) entry which is preliminary data.</text>
</comment>
<dbReference type="EMBL" id="JACDUO010000001">
    <property type="protein sequence ID" value="MBA2863533.1"/>
    <property type="molecule type" value="Genomic_DNA"/>
</dbReference>
<organism evidence="1 2">
    <name type="scientific">Methanococcus maripaludis</name>
    <name type="common">Methanococcus deltae</name>
    <dbReference type="NCBI Taxonomy" id="39152"/>
    <lineage>
        <taxon>Archaea</taxon>
        <taxon>Methanobacteriati</taxon>
        <taxon>Methanobacteriota</taxon>
        <taxon>Methanomada group</taxon>
        <taxon>Methanococci</taxon>
        <taxon>Methanococcales</taxon>
        <taxon>Methanococcaceae</taxon>
        <taxon>Methanococcus</taxon>
    </lineage>
</organism>
<name>A0A7J9PJX6_METMI</name>
<accession>A0A7J9PJX6</accession>
<sequence length="123" mass="14868">MDISDYKKYKEIYKKLMKSEFRTKFQLNNQDKEYIKDKGIIKIQNHAFEFLNTRIKPEFIKNDGKQTPMKGHPVFIAQHATATCCRECIKKWHKFPKNRELTDEEVEYLVGLVMFWINIQMMD</sequence>
<evidence type="ECO:0000313" key="2">
    <source>
        <dbReference type="Proteomes" id="UP000567099"/>
    </source>
</evidence>
<protein>
    <recommendedName>
        <fullName evidence="3">DUF4186 domain-containing protein</fullName>
    </recommendedName>
</protein>
<dbReference type="AlphaFoldDB" id="A0A7J9PJX6"/>
<dbReference type="Pfam" id="PF13811">
    <property type="entry name" value="DUF4186"/>
    <property type="match status" value="1"/>
</dbReference>
<dbReference type="InterPro" id="IPR020378">
    <property type="entry name" value="DUF4186"/>
</dbReference>
<evidence type="ECO:0000313" key="1">
    <source>
        <dbReference type="EMBL" id="MBA2863533.1"/>
    </source>
</evidence>
<evidence type="ECO:0008006" key="3">
    <source>
        <dbReference type="Google" id="ProtNLM"/>
    </source>
</evidence>